<evidence type="ECO:0000313" key="3">
    <source>
        <dbReference type="Proteomes" id="UP000587002"/>
    </source>
</evidence>
<dbReference type="Pfam" id="PF12697">
    <property type="entry name" value="Abhydrolase_6"/>
    <property type="match status" value="1"/>
</dbReference>
<sequence length="333" mass="35740">MTTTTSAAARLGRRELTRVPLAVDGLAPLDLTAKPSPGRHVDLATSWGPVRLHVRETPGPSATAETAVHLHGLAGSATNWTDLAAVLAGRLRSIAVDLPGFGRTEPPRAFPFTRQANADVVIELLAQLPGPVHLTGNSFGAAVAVEVAARRPDLVSTLTLVSPAVPDLRLDPRRMSDPRIALAMVPVLGARTRRRLATTTPAERAAQLIRLCFADPSVVPPHRFAEAVEEFAERDGLPWAGHALGRTTVELVRSWLVPPTKSLWRLLSQVSAPALVVWGAADRVVSVRRAPRTARLLPRGRLLVLPRTGHVAQVERPTVVARAVLGLVESEDW</sequence>
<dbReference type="InterPro" id="IPR029058">
    <property type="entry name" value="AB_hydrolase_fold"/>
</dbReference>
<feature type="domain" description="AB hydrolase-1" evidence="1">
    <location>
        <begin position="68"/>
        <end position="323"/>
    </location>
</feature>
<dbReference type="Proteomes" id="UP000587002">
    <property type="component" value="Unassembled WGS sequence"/>
</dbReference>
<dbReference type="InterPro" id="IPR000073">
    <property type="entry name" value="AB_hydrolase_1"/>
</dbReference>
<dbReference type="InterPro" id="IPR050266">
    <property type="entry name" value="AB_hydrolase_sf"/>
</dbReference>
<accession>A0A853AV09</accession>
<organism evidence="2 3">
    <name type="scientific">Saccharopolyspora hordei</name>
    <dbReference type="NCBI Taxonomy" id="1838"/>
    <lineage>
        <taxon>Bacteria</taxon>
        <taxon>Bacillati</taxon>
        <taxon>Actinomycetota</taxon>
        <taxon>Actinomycetes</taxon>
        <taxon>Pseudonocardiales</taxon>
        <taxon>Pseudonocardiaceae</taxon>
        <taxon>Saccharopolyspora</taxon>
    </lineage>
</organism>
<dbReference type="GO" id="GO:0016020">
    <property type="term" value="C:membrane"/>
    <property type="evidence" value="ECO:0007669"/>
    <property type="project" value="TreeGrafter"/>
</dbReference>
<evidence type="ECO:0000313" key="2">
    <source>
        <dbReference type="EMBL" id="NYI86479.1"/>
    </source>
</evidence>
<dbReference type="GO" id="GO:0003824">
    <property type="term" value="F:catalytic activity"/>
    <property type="evidence" value="ECO:0007669"/>
    <property type="project" value="UniProtKB-ARBA"/>
</dbReference>
<dbReference type="Gene3D" id="3.40.50.1820">
    <property type="entry name" value="alpha/beta hydrolase"/>
    <property type="match status" value="1"/>
</dbReference>
<dbReference type="AlphaFoldDB" id="A0A853AV09"/>
<dbReference type="SUPFAM" id="SSF53474">
    <property type="entry name" value="alpha/beta-Hydrolases"/>
    <property type="match status" value="1"/>
</dbReference>
<reference evidence="2 3" key="1">
    <citation type="submission" date="2020-07" db="EMBL/GenBank/DDBJ databases">
        <title>Sequencing the genomes of 1000 actinobacteria strains.</title>
        <authorList>
            <person name="Klenk H.-P."/>
        </authorList>
    </citation>
    <scope>NUCLEOTIDE SEQUENCE [LARGE SCALE GENOMIC DNA]</scope>
    <source>
        <strain evidence="2 3">DSM 44065</strain>
    </source>
</reference>
<dbReference type="PRINTS" id="PR00111">
    <property type="entry name" value="ABHYDROLASE"/>
</dbReference>
<dbReference type="RefSeq" id="WP_343050404.1">
    <property type="nucleotide sequence ID" value="NZ_BAABFH010000001.1"/>
</dbReference>
<protein>
    <submittedName>
        <fullName evidence="2">Pimeloyl-ACP methyl ester carboxylesterase</fullName>
    </submittedName>
</protein>
<evidence type="ECO:0000259" key="1">
    <source>
        <dbReference type="Pfam" id="PF12697"/>
    </source>
</evidence>
<dbReference type="PANTHER" id="PTHR43798:SF33">
    <property type="entry name" value="HYDROLASE, PUTATIVE (AFU_ORTHOLOGUE AFUA_2G14860)-RELATED"/>
    <property type="match status" value="1"/>
</dbReference>
<keyword evidence="3" id="KW-1185">Reference proteome</keyword>
<dbReference type="EMBL" id="JACCFJ010000001">
    <property type="protein sequence ID" value="NYI86479.1"/>
    <property type="molecule type" value="Genomic_DNA"/>
</dbReference>
<gene>
    <name evidence="2" type="ORF">HNR68_005109</name>
</gene>
<name>A0A853AV09_9PSEU</name>
<dbReference type="PANTHER" id="PTHR43798">
    <property type="entry name" value="MONOACYLGLYCEROL LIPASE"/>
    <property type="match status" value="1"/>
</dbReference>
<proteinExistence type="predicted"/>
<comment type="caution">
    <text evidence="2">The sequence shown here is derived from an EMBL/GenBank/DDBJ whole genome shotgun (WGS) entry which is preliminary data.</text>
</comment>